<reference evidence="1" key="1">
    <citation type="journal article" date="2014" name="PLoS ONE">
        <title>Transcriptome-Based Identification of ABC Transporters in the Western Tarnished Plant Bug Lygus hesperus.</title>
        <authorList>
            <person name="Hull J.J."/>
            <person name="Chaney K."/>
            <person name="Geib S.M."/>
            <person name="Fabrick J.A."/>
            <person name="Brent C.S."/>
            <person name="Walsh D."/>
            <person name="Lavine L.C."/>
        </authorList>
    </citation>
    <scope>NUCLEOTIDE SEQUENCE</scope>
</reference>
<gene>
    <name evidence="1" type="primary">VAC8</name>
    <name evidence="1" type="ORF">CM83_3665</name>
</gene>
<name>A0A0A9ZGJ9_LYGHE</name>
<evidence type="ECO:0000313" key="1">
    <source>
        <dbReference type="EMBL" id="JAG42663.1"/>
    </source>
</evidence>
<sequence>MTEELLLQLDSTLLTLTQLELLQLRTMLQLDSLLTIEVGLGLLHLRQKRVLESSTTFDVGEDAAHAPIEFVAHVVVPAGLEGQHMEPRVVAASGGVGGGFARSGGDTLLGVEDLLHTLQVGVDSVECVPVGVVVELLLEPHTASFLQHDGVVEECVGGGGLEIQRALQYSKGLGALSSHVEHTRQQILDAAAITTVVAQTTAHPVLLDGLGVGLQQ</sequence>
<organism evidence="1">
    <name type="scientific">Lygus hesperus</name>
    <name type="common">Western plant bug</name>
    <dbReference type="NCBI Taxonomy" id="30085"/>
    <lineage>
        <taxon>Eukaryota</taxon>
        <taxon>Metazoa</taxon>
        <taxon>Ecdysozoa</taxon>
        <taxon>Arthropoda</taxon>
        <taxon>Hexapoda</taxon>
        <taxon>Insecta</taxon>
        <taxon>Pterygota</taxon>
        <taxon>Neoptera</taxon>
        <taxon>Paraneoptera</taxon>
        <taxon>Hemiptera</taxon>
        <taxon>Heteroptera</taxon>
        <taxon>Panheteroptera</taxon>
        <taxon>Cimicomorpha</taxon>
        <taxon>Miridae</taxon>
        <taxon>Mirini</taxon>
        <taxon>Lygus</taxon>
    </lineage>
</organism>
<dbReference type="AlphaFoldDB" id="A0A0A9ZGJ9"/>
<accession>A0A0A9ZGJ9</accession>
<dbReference type="EMBL" id="GBHO01000941">
    <property type="protein sequence ID" value="JAG42663.1"/>
    <property type="molecule type" value="Transcribed_RNA"/>
</dbReference>
<protein>
    <submittedName>
        <fullName evidence="1">Vacuolar protein 8</fullName>
    </submittedName>
</protein>
<reference evidence="1" key="2">
    <citation type="submission" date="2014-07" db="EMBL/GenBank/DDBJ databases">
        <authorList>
            <person name="Hull J."/>
        </authorList>
    </citation>
    <scope>NUCLEOTIDE SEQUENCE</scope>
</reference>
<proteinExistence type="predicted"/>